<evidence type="ECO:0000313" key="4">
    <source>
        <dbReference type="EMBL" id="ROU03632.1"/>
    </source>
</evidence>
<dbReference type="SUPFAM" id="SSF102546">
    <property type="entry name" value="RbsD-like"/>
    <property type="match status" value="1"/>
</dbReference>
<keyword evidence="2" id="KW-0413">Isomerase</keyword>
<gene>
    <name evidence="4" type="ORF">EAT49_04870</name>
</gene>
<dbReference type="PANTHER" id="PTHR31690:SF4">
    <property type="entry name" value="FUCOSE MUTAROTASE"/>
    <property type="match status" value="1"/>
</dbReference>
<sequence length="151" mass="16715">MLKTIDPSITPELMDCLIRLGHGDEIVIADRNFPAASTAAECVMPEVIRLPGFSAPEAVALITRLMPIDNFTDYGALRMEVDGQPDLVNEAHAETFDVLRRVAPEGTGLKSLERQEFYAHAKRCFAVVACSEDRPYGCFILRMGVVFPEDE</sequence>
<dbReference type="RefSeq" id="WP_123641167.1">
    <property type="nucleotide sequence ID" value="NZ_ML119082.1"/>
</dbReference>
<organism evidence="4 5">
    <name type="scientific">Histidinibacterium lentulum</name>
    <dbReference type="NCBI Taxonomy" id="2480588"/>
    <lineage>
        <taxon>Bacteria</taxon>
        <taxon>Pseudomonadati</taxon>
        <taxon>Pseudomonadota</taxon>
        <taxon>Alphaproteobacteria</taxon>
        <taxon>Rhodobacterales</taxon>
        <taxon>Paracoccaceae</taxon>
        <taxon>Histidinibacterium</taxon>
    </lineage>
</organism>
<comment type="catalytic activity">
    <reaction evidence="3">
        <text>alpha-L-fucose = beta-L-fucose</text>
        <dbReference type="Rhea" id="RHEA:25580"/>
        <dbReference type="ChEBI" id="CHEBI:42548"/>
        <dbReference type="ChEBI" id="CHEBI:42589"/>
        <dbReference type="EC" id="5.1.3.29"/>
    </reaction>
</comment>
<dbReference type="InterPro" id="IPR007721">
    <property type="entry name" value="RbsD_FucU"/>
</dbReference>
<dbReference type="Proteomes" id="UP000268016">
    <property type="component" value="Unassembled WGS sequence"/>
</dbReference>
<dbReference type="InterPro" id="IPR023750">
    <property type="entry name" value="RbsD-like_sf"/>
</dbReference>
<dbReference type="InterPro" id="IPR050443">
    <property type="entry name" value="RbsD/FucU_mutarotase"/>
</dbReference>
<keyword evidence="5" id="KW-1185">Reference proteome</keyword>
<evidence type="ECO:0000256" key="3">
    <source>
        <dbReference type="ARBA" id="ARBA00036324"/>
    </source>
</evidence>
<comment type="caution">
    <text evidence="4">The sequence shown here is derived from an EMBL/GenBank/DDBJ whole genome shotgun (WGS) entry which is preliminary data.</text>
</comment>
<accession>A0A3N2R810</accession>
<dbReference type="GO" id="GO:0042806">
    <property type="term" value="F:fucose binding"/>
    <property type="evidence" value="ECO:0007669"/>
    <property type="project" value="TreeGrafter"/>
</dbReference>
<dbReference type="OrthoDB" id="7947972at2"/>
<comment type="catalytic activity">
    <reaction evidence="1">
        <text>beta-D-ribopyranose = beta-D-ribofuranose</text>
        <dbReference type="Rhea" id="RHEA:25432"/>
        <dbReference type="ChEBI" id="CHEBI:27476"/>
        <dbReference type="ChEBI" id="CHEBI:47002"/>
        <dbReference type="EC" id="5.4.99.62"/>
    </reaction>
</comment>
<dbReference type="Pfam" id="PF05025">
    <property type="entry name" value="RbsD_FucU"/>
    <property type="match status" value="1"/>
</dbReference>
<dbReference type="GO" id="GO:0006004">
    <property type="term" value="P:fucose metabolic process"/>
    <property type="evidence" value="ECO:0007669"/>
    <property type="project" value="TreeGrafter"/>
</dbReference>
<evidence type="ECO:0000313" key="5">
    <source>
        <dbReference type="Proteomes" id="UP000268016"/>
    </source>
</evidence>
<dbReference type="Gene3D" id="3.40.1650.10">
    <property type="entry name" value="RbsD-like domain"/>
    <property type="match status" value="1"/>
</dbReference>
<protein>
    <submittedName>
        <fullName evidence="4">Uncharacterized protein</fullName>
    </submittedName>
</protein>
<dbReference type="AlphaFoldDB" id="A0A3N2R810"/>
<name>A0A3N2R810_9RHOB</name>
<dbReference type="EMBL" id="RDRB01000002">
    <property type="protein sequence ID" value="ROU03632.1"/>
    <property type="molecule type" value="Genomic_DNA"/>
</dbReference>
<dbReference type="GO" id="GO:0062193">
    <property type="term" value="F:D-ribose pyranase activity"/>
    <property type="evidence" value="ECO:0007669"/>
    <property type="project" value="UniProtKB-EC"/>
</dbReference>
<evidence type="ECO:0000256" key="2">
    <source>
        <dbReference type="ARBA" id="ARBA00023235"/>
    </source>
</evidence>
<dbReference type="GO" id="GO:0036373">
    <property type="term" value="F:L-fucose mutarotase activity"/>
    <property type="evidence" value="ECO:0007669"/>
    <property type="project" value="UniProtKB-EC"/>
</dbReference>
<dbReference type="PANTHER" id="PTHR31690">
    <property type="entry name" value="FUCOSE MUTAROTASE"/>
    <property type="match status" value="1"/>
</dbReference>
<reference evidence="4 5" key="1">
    <citation type="submission" date="2018-10" db="EMBL/GenBank/DDBJ databases">
        <title>Histidinibacterium lentulum gen. nov., sp. nov., a marine bacterium from the culture broth of Picochlorum sp. 122.</title>
        <authorList>
            <person name="Wang G."/>
        </authorList>
    </citation>
    <scope>NUCLEOTIDE SEQUENCE [LARGE SCALE GENOMIC DNA]</scope>
    <source>
        <strain evidence="4 5">B17</strain>
    </source>
</reference>
<proteinExistence type="predicted"/>
<evidence type="ECO:0000256" key="1">
    <source>
        <dbReference type="ARBA" id="ARBA00000223"/>
    </source>
</evidence>